<dbReference type="Proteomes" id="UP001597097">
    <property type="component" value="Unassembled WGS sequence"/>
</dbReference>
<accession>A0ABW4GAE2</accession>
<comment type="caution">
    <text evidence="1">The sequence shown here is derived from an EMBL/GenBank/DDBJ whole genome shotgun (WGS) entry which is preliminary data.</text>
</comment>
<organism evidence="1 2">
    <name type="scientific">Nonomuraea guangzhouensis</name>
    <dbReference type="NCBI Taxonomy" id="1291555"/>
    <lineage>
        <taxon>Bacteria</taxon>
        <taxon>Bacillati</taxon>
        <taxon>Actinomycetota</taxon>
        <taxon>Actinomycetes</taxon>
        <taxon>Streptosporangiales</taxon>
        <taxon>Streptosporangiaceae</taxon>
        <taxon>Nonomuraea</taxon>
    </lineage>
</organism>
<dbReference type="RefSeq" id="WP_219535242.1">
    <property type="nucleotide sequence ID" value="NZ_JAHKRM010000025.1"/>
</dbReference>
<sequence>MSATTEQDNWRHCSKCFGLWWNGSPTNGVCPAGGAHDGTGSRSWNYYLPANPAEHL</sequence>
<evidence type="ECO:0000313" key="2">
    <source>
        <dbReference type="Proteomes" id="UP001597097"/>
    </source>
</evidence>
<name>A0ABW4GAE2_9ACTN</name>
<reference evidence="2" key="1">
    <citation type="journal article" date="2019" name="Int. J. Syst. Evol. Microbiol.">
        <title>The Global Catalogue of Microorganisms (GCM) 10K type strain sequencing project: providing services to taxonomists for standard genome sequencing and annotation.</title>
        <authorList>
            <consortium name="The Broad Institute Genomics Platform"/>
            <consortium name="The Broad Institute Genome Sequencing Center for Infectious Disease"/>
            <person name="Wu L."/>
            <person name="Ma J."/>
        </authorList>
    </citation>
    <scope>NUCLEOTIDE SEQUENCE [LARGE SCALE GENOMIC DNA]</scope>
    <source>
        <strain evidence="2">CGMCC 1.15399</strain>
    </source>
</reference>
<protein>
    <submittedName>
        <fullName evidence="1">Uncharacterized protein</fullName>
    </submittedName>
</protein>
<proteinExistence type="predicted"/>
<evidence type="ECO:0000313" key="1">
    <source>
        <dbReference type="EMBL" id="MFD1539620.1"/>
    </source>
</evidence>
<dbReference type="EMBL" id="JBHUCM010000017">
    <property type="protein sequence ID" value="MFD1539620.1"/>
    <property type="molecule type" value="Genomic_DNA"/>
</dbReference>
<gene>
    <name evidence="1" type="ORF">ACFSJ0_21380</name>
</gene>
<keyword evidence="2" id="KW-1185">Reference proteome</keyword>